<sequence>MEECKPSSDAEETLVENGSASPREDKIRGTFDSQNKGTTNISEEIPILEGSVPLEHENFVPDSGSKKNEDESKEKEEAEEKKHIEVNSVEKETDHEESKEVVLDRGDKGNEDDSDKKEVDDEKKHTEETAVAKEMDNEESKEGEKIEASDTMEEENKIEETNEENMIEATSAVSKENDLEQTKDDKETRDTNVSTEDAKTVDEEGDKGEEGETTDMVKPNDIKELKEDKMTDAASIVKSEDVKVADVEGDKVMPLEDVKMVETQVGESEEGIEEKGVEQEPQGGENDTDSGKNGSIEKKDEDKKVVGFKRKRSQMQKTKSKGGDSMQKAKELLNSPITSSMERPVRERKTVERLVEVIEKERSKEFQVEKGRGTPLKDIPSVAHKLARKKPADIKLIHQTLFGRRGKAVNFKNHILQFSGFVWHESDEKQRAKMKEKLDKYVKDTLLDLCDLFDLPASKANSRKVGVPPASNVVIYNGDVQEELVEKLLDFLVAPHPNTEQSTKSRKRKRPSKGSLSKGSEDNHSKRSRKLTHVLMNDFFGLNIKKQIRDEASLSEEDKSAPETDDEDDVNTGSPHKGKAVEHSESEDEEDAAHEVSEEDEPEKEDIGKDNKDKKKVPRQRDSVGKEKARSSSKQELAPATTKSSKASSSKHAKPDNDDNGDVSEKVSSRKKKRTDSPKEKTIRSAKQEKDTDVSGPCLGALVVQFSCYAGHDPGKKVGKDKTKQETQQPGKEELRKKICEILKEVDFNTATFTDILKRLATNYKADLTPRKASIKLMIQEELTKLAEAEEDDDDDEDEEPNPENVQVKKQKVA</sequence>
<feature type="region of interest" description="Disordered" evidence="7">
    <location>
        <begin position="710"/>
        <end position="733"/>
    </location>
</feature>
<feature type="compositionally biased region" description="Basic and acidic residues" evidence="7">
    <location>
        <begin position="675"/>
        <end position="693"/>
    </location>
</feature>
<name>A0A8J5L410_ZINOF</name>
<feature type="compositionally biased region" description="Acidic residues" evidence="7">
    <location>
        <begin position="789"/>
        <end position="802"/>
    </location>
</feature>
<feature type="compositionally biased region" description="Basic and acidic residues" evidence="7">
    <location>
        <begin position="175"/>
        <end position="202"/>
    </location>
</feature>
<dbReference type="GO" id="GO:0042393">
    <property type="term" value="F:histone binding"/>
    <property type="evidence" value="ECO:0007669"/>
    <property type="project" value="TreeGrafter"/>
</dbReference>
<evidence type="ECO:0000256" key="5">
    <source>
        <dbReference type="ARBA" id="ARBA00023163"/>
    </source>
</evidence>
<keyword evidence="2" id="KW-0156">Chromatin regulator</keyword>
<dbReference type="AlphaFoldDB" id="A0A8J5L410"/>
<feature type="compositionally biased region" description="Acidic residues" evidence="7">
    <location>
        <begin position="203"/>
        <end position="213"/>
    </location>
</feature>
<keyword evidence="6" id="KW-0539">Nucleus</keyword>
<evidence type="ECO:0000256" key="6">
    <source>
        <dbReference type="ARBA" id="ARBA00023242"/>
    </source>
</evidence>
<evidence type="ECO:0000256" key="4">
    <source>
        <dbReference type="ARBA" id="ARBA00023125"/>
    </source>
</evidence>
<feature type="domain" description="DEK-C" evidence="8">
    <location>
        <begin position="729"/>
        <end position="784"/>
    </location>
</feature>
<organism evidence="9 10">
    <name type="scientific">Zingiber officinale</name>
    <name type="common">Ginger</name>
    <name type="synonym">Amomum zingiber</name>
    <dbReference type="NCBI Taxonomy" id="94328"/>
    <lineage>
        <taxon>Eukaryota</taxon>
        <taxon>Viridiplantae</taxon>
        <taxon>Streptophyta</taxon>
        <taxon>Embryophyta</taxon>
        <taxon>Tracheophyta</taxon>
        <taxon>Spermatophyta</taxon>
        <taxon>Magnoliopsida</taxon>
        <taxon>Liliopsida</taxon>
        <taxon>Zingiberales</taxon>
        <taxon>Zingiberaceae</taxon>
        <taxon>Zingiber</taxon>
    </lineage>
</organism>
<feature type="compositionally biased region" description="Polar residues" evidence="7">
    <location>
        <begin position="31"/>
        <end position="42"/>
    </location>
</feature>
<evidence type="ECO:0000259" key="8">
    <source>
        <dbReference type="PROSITE" id="PS51998"/>
    </source>
</evidence>
<dbReference type="PROSITE" id="PS51998">
    <property type="entry name" value="DEK_C"/>
    <property type="match status" value="1"/>
</dbReference>
<evidence type="ECO:0000256" key="7">
    <source>
        <dbReference type="SAM" id="MobiDB-lite"/>
    </source>
</evidence>
<feature type="region of interest" description="Disordered" evidence="7">
    <location>
        <begin position="786"/>
        <end position="814"/>
    </location>
</feature>
<feature type="compositionally biased region" description="Basic and acidic residues" evidence="7">
    <location>
        <begin position="54"/>
        <end position="160"/>
    </location>
</feature>
<dbReference type="GO" id="GO:0003677">
    <property type="term" value="F:DNA binding"/>
    <property type="evidence" value="ECO:0007669"/>
    <property type="project" value="UniProtKB-KW"/>
</dbReference>
<feature type="compositionally biased region" description="Basic and acidic residues" evidence="7">
    <location>
        <begin position="653"/>
        <end position="668"/>
    </location>
</feature>
<keyword evidence="4" id="KW-0238">DNA-binding</keyword>
<feature type="compositionally biased region" description="Basic and acidic residues" evidence="7">
    <location>
        <begin position="295"/>
        <end position="305"/>
    </location>
</feature>
<feature type="region of interest" description="Disordered" evidence="7">
    <location>
        <begin position="496"/>
        <end position="530"/>
    </location>
</feature>
<dbReference type="EMBL" id="JACMSC010000008">
    <property type="protein sequence ID" value="KAG6511135.1"/>
    <property type="molecule type" value="Genomic_DNA"/>
</dbReference>
<feature type="compositionally biased region" description="Basic residues" evidence="7">
    <location>
        <begin position="306"/>
        <end position="320"/>
    </location>
</feature>
<gene>
    <name evidence="9" type="ORF">ZIOFF_029190</name>
</gene>
<feature type="region of interest" description="Disordered" evidence="7">
    <location>
        <begin position="551"/>
        <end position="696"/>
    </location>
</feature>
<feature type="compositionally biased region" description="Low complexity" evidence="7">
    <location>
        <begin position="638"/>
        <end position="650"/>
    </location>
</feature>
<keyword evidence="3" id="KW-0805">Transcription regulation</keyword>
<feature type="region of interest" description="Disordered" evidence="7">
    <location>
        <begin position="1"/>
        <end position="226"/>
    </location>
</feature>
<dbReference type="Proteomes" id="UP000734854">
    <property type="component" value="Unassembled WGS sequence"/>
</dbReference>
<dbReference type="PANTHER" id="PTHR13468:SF23">
    <property type="entry name" value="EXPRESSED PROTEIN"/>
    <property type="match status" value="1"/>
</dbReference>
<accession>A0A8J5L410</accession>
<feature type="compositionally biased region" description="Basic and acidic residues" evidence="7">
    <location>
        <begin position="713"/>
        <end position="733"/>
    </location>
</feature>
<dbReference type="PANTHER" id="PTHR13468">
    <property type="entry name" value="DEK PROTEIN"/>
    <property type="match status" value="1"/>
</dbReference>
<feature type="region of interest" description="Disordered" evidence="7">
    <location>
        <begin position="255"/>
        <end position="346"/>
    </location>
</feature>
<evidence type="ECO:0000313" key="9">
    <source>
        <dbReference type="EMBL" id="KAG6511135.1"/>
    </source>
</evidence>
<dbReference type="InterPro" id="IPR014876">
    <property type="entry name" value="DEK_C"/>
</dbReference>
<feature type="compositionally biased region" description="Basic and acidic residues" evidence="7">
    <location>
        <begin position="551"/>
        <end position="562"/>
    </location>
</feature>
<dbReference type="GO" id="GO:2000779">
    <property type="term" value="P:regulation of double-strand break repair"/>
    <property type="evidence" value="ECO:0007669"/>
    <property type="project" value="TreeGrafter"/>
</dbReference>
<proteinExistence type="predicted"/>
<comment type="caution">
    <text evidence="9">The sequence shown here is derived from an EMBL/GenBank/DDBJ whole genome shotgun (WGS) entry which is preliminary data.</text>
</comment>
<dbReference type="InterPro" id="IPR044198">
    <property type="entry name" value="DEK"/>
</dbReference>
<dbReference type="FunFam" id="1.10.10.60:FF:000220">
    <property type="entry name" value="DEK domain-containing chromatin associated protein"/>
    <property type="match status" value="1"/>
</dbReference>
<reference evidence="9 10" key="1">
    <citation type="submission" date="2020-08" db="EMBL/GenBank/DDBJ databases">
        <title>Plant Genome Project.</title>
        <authorList>
            <person name="Zhang R.-G."/>
        </authorList>
    </citation>
    <scope>NUCLEOTIDE SEQUENCE [LARGE SCALE GENOMIC DNA]</scope>
    <source>
        <tissue evidence="9">Rhizome</tissue>
    </source>
</reference>
<dbReference type="GO" id="GO:0006325">
    <property type="term" value="P:chromatin organization"/>
    <property type="evidence" value="ECO:0007669"/>
    <property type="project" value="UniProtKB-KW"/>
</dbReference>
<comment type="subcellular location">
    <subcellularLocation>
        <location evidence="1">Nucleus</location>
        <location evidence="1">Nucleolus</location>
    </subcellularLocation>
</comment>
<keyword evidence="10" id="KW-1185">Reference proteome</keyword>
<feature type="compositionally biased region" description="Basic and acidic residues" evidence="7">
    <location>
        <begin position="605"/>
        <end position="630"/>
    </location>
</feature>
<keyword evidence="5" id="KW-0804">Transcription</keyword>
<dbReference type="SUPFAM" id="SSF109715">
    <property type="entry name" value="DEK C-terminal domain"/>
    <property type="match status" value="1"/>
</dbReference>
<evidence type="ECO:0000256" key="2">
    <source>
        <dbReference type="ARBA" id="ARBA00022853"/>
    </source>
</evidence>
<protein>
    <recommendedName>
        <fullName evidence="8">DEK-C domain-containing protein</fullName>
    </recommendedName>
</protein>
<dbReference type="Gene3D" id="1.10.10.60">
    <property type="entry name" value="Homeodomain-like"/>
    <property type="match status" value="1"/>
</dbReference>
<evidence type="ECO:0000256" key="1">
    <source>
        <dbReference type="ARBA" id="ARBA00004604"/>
    </source>
</evidence>
<dbReference type="GO" id="GO:0005730">
    <property type="term" value="C:nucleolus"/>
    <property type="evidence" value="ECO:0007669"/>
    <property type="project" value="UniProtKB-SubCell"/>
</dbReference>
<evidence type="ECO:0000256" key="3">
    <source>
        <dbReference type="ARBA" id="ARBA00023015"/>
    </source>
</evidence>
<evidence type="ECO:0000313" key="10">
    <source>
        <dbReference type="Proteomes" id="UP000734854"/>
    </source>
</evidence>
<feature type="compositionally biased region" description="Acidic residues" evidence="7">
    <location>
        <begin position="585"/>
        <end position="604"/>
    </location>
</feature>
<dbReference type="Pfam" id="PF08766">
    <property type="entry name" value="DEK_C"/>
    <property type="match status" value="1"/>
</dbReference>